<evidence type="ECO:0000256" key="1">
    <source>
        <dbReference type="ARBA" id="ARBA00006987"/>
    </source>
</evidence>
<sequence length="320" mass="34002">MPAGILRFAMGLALLLGVAAPGVAGADTWPSREITLINNFPPGAATDLTARILARSIEKQLGQTVVVKNVPGGAGQLGPAELAASKPDGYTMGLVGTSTYLTAPHMMDVPFDAWKAFSPIAQASELRYGLAVPSSSPIKSVEDLIAASKKKRLTYSSTSPNNVVALFQLAKLTGANLRWVVFNGGNEAVLQAVGGHVDAVLQSATEMKPQIEAGKLRLLASASPARWAEYPEVKTLRELGYDASSPGPMGYAFPAGVDPKIRDRMEEAFKGALADPEVQKQIQALGIVPEYRSGTDFIKYLRDLQQPLLVVLTESGMKTR</sequence>
<dbReference type="AlphaFoldDB" id="A0A916UB85"/>
<organism evidence="3 4">
    <name type="scientific">Chelatococcus reniformis</name>
    <dbReference type="NCBI Taxonomy" id="1494448"/>
    <lineage>
        <taxon>Bacteria</taxon>
        <taxon>Pseudomonadati</taxon>
        <taxon>Pseudomonadota</taxon>
        <taxon>Alphaproteobacteria</taxon>
        <taxon>Hyphomicrobiales</taxon>
        <taxon>Chelatococcaceae</taxon>
        <taxon>Chelatococcus</taxon>
    </lineage>
</organism>
<comment type="caution">
    <text evidence="3">The sequence shown here is derived from an EMBL/GenBank/DDBJ whole genome shotgun (WGS) entry which is preliminary data.</text>
</comment>
<dbReference type="RefSeq" id="WP_188609559.1">
    <property type="nucleotide sequence ID" value="NZ_BMGG01000004.1"/>
</dbReference>
<dbReference type="Pfam" id="PF03401">
    <property type="entry name" value="TctC"/>
    <property type="match status" value="1"/>
</dbReference>
<comment type="similarity">
    <text evidence="1">Belongs to the UPF0065 (bug) family.</text>
</comment>
<accession>A0A916UB85</accession>
<dbReference type="InterPro" id="IPR005064">
    <property type="entry name" value="BUG"/>
</dbReference>
<dbReference type="PIRSF" id="PIRSF017082">
    <property type="entry name" value="YflP"/>
    <property type="match status" value="1"/>
</dbReference>
<dbReference type="Gene3D" id="3.40.190.10">
    <property type="entry name" value="Periplasmic binding protein-like II"/>
    <property type="match status" value="1"/>
</dbReference>
<dbReference type="PANTHER" id="PTHR42928:SF5">
    <property type="entry name" value="BLR1237 PROTEIN"/>
    <property type="match status" value="1"/>
</dbReference>
<feature type="chain" id="PRO_5037088350" evidence="2">
    <location>
        <begin position="27"/>
        <end position="320"/>
    </location>
</feature>
<evidence type="ECO:0000256" key="2">
    <source>
        <dbReference type="SAM" id="SignalP"/>
    </source>
</evidence>
<evidence type="ECO:0000313" key="3">
    <source>
        <dbReference type="EMBL" id="GGC65971.1"/>
    </source>
</evidence>
<keyword evidence="4" id="KW-1185">Reference proteome</keyword>
<gene>
    <name evidence="3" type="ORF">GCM10010994_25730</name>
</gene>
<evidence type="ECO:0000313" key="4">
    <source>
        <dbReference type="Proteomes" id="UP000637002"/>
    </source>
</evidence>
<reference evidence="3" key="2">
    <citation type="submission" date="2020-09" db="EMBL/GenBank/DDBJ databases">
        <authorList>
            <person name="Sun Q."/>
            <person name="Zhou Y."/>
        </authorList>
    </citation>
    <scope>NUCLEOTIDE SEQUENCE</scope>
    <source>
        <strain evidence="3">CGMCC 1.12919</strain>
    </source>
</reference>
<dbReference type="Proteomes" id="UP000637002">
    <property type="component" value="Unassembled WGS sequence"/>
</dbReference>
<dbReference type="PANTHER" id="PTHR42928">
    <property type="entry name" value="TRICARBOXYLATE-BINDING PROTEIN"/>
    <property type="match status" value="1"/>
</dbReference>
<reference evidence="3" key="1">
    <citation type="journal article" date="2014" name="Int. J. Syst. Evol. Microbiol.">
        <title>Complete genome sequence of Corynebacterium casei LMG S-19264T (=DSM 44701T), isolated from a smear-ripened cheese.</title>
        <authorList>
            <consortium name="US DOE Joint Genome Institute (JGI-PGF)"/>
            <person name="Walter F."/>
            <person name="Albersmeier A."/>
            <person name="Kalinowski J."/>
            <person name="Ruckert C."/>
        </authorList>
    </citation>
    <scope>NUCLEOTIDE SEQUENCE</scope>
    <source>
        <strain evidence="3">CGMCC 1.12919</strain>
    </source>
</reference>
<dbReference type="EMBL" id="BMGG01000004">
    <property type="protein sequence ID" value="GGC65971.1"/>
    <property type="molecule type" value="Genomic_DNA"/>
</dbReference>
<dbReference type="SUPFAM" id="SSF53850">
    <property type="entry name" value="Periplasmic binding protein-like II"/>
    <property type="match status" value="1"/>
</dbReference>
<dbReference type="InterPro" id="IPR042100">
    <property type="entry name" value="Bug_dom1"/>
</dbReference>
<dbReference type="CDD" id="cd07012">
    <property type="entry name" value="PBP2_Bug_TTT"/>
    <property type="match status" value="1"/>
</dbReference>
<feature type="signal peptide" evidence="2">
    <location>
        <begin position="1"/>
        <end position="26"/>
    </location>
</feature>
<proteinExistence type="inferred from homology"/>
<keyword evidence="2" id="KW-0732">Signal</keyword>
<dbReference type="Gene3D" id="3.40.190.150">
    <property type="entry name" value="Bordetella uptake gene, domain 1"/>
    <property type="match status" value="1"/>
</dbReference>
<protein>
    <submittedName>
        <fullName evidence="3">ABC transporter substrate-binding protein</fullName>
    </submittedName>
</protein>
<name>A0A916UB85_9HYPH</name>